<keyword evidence="3" id="KW-0863">Zinc-finger</keyword>
<gene>
    <name evidence="9" type="ORF">IM811_000718</name>
</gene>
<feature type="compositionally biased region" description="Polar residues" evidence="6">
    <location>
        <begin position="396"/>
        <end position="406"/>
    </location>
</feature>
<proteinExistence type="predicted"/>
<organism evidence="9 10">
    <name type="scientific">Bionectria ochroleuca</name>
    <name type="common">Gliocladium roseum</name>
    <dbReference type="NCBI Taxonomy" id="29856"/>
    <lineage>
        <taxon>Eukaryota</taxon>
        <taxon>Fungi</taxon>
        <taxon>Dikarya</taxon>
        <taxon>Ascomycota</taxon>
        <taxon>Pezizomycotina</taxon>
        <taxon>Sordariomycetes</taxon>
        <taxon>Hypocreomycetidae</taxon>
        <taxon>Hypocreales</taxon>
        <taxon>Bionectriaceae</taxon>
        <taxon>Clonostachys</taxon>
    </lineage>
</organism>
<feature type="region of interest" description="Disordered" evidence="6">
    <location>
        <begin position="1"/>
        <end position="98"/>
    </location>
</feature>
<evidence type="ECO:0000313" key="10">
    <source>
        <dbReference type="Proteomes" id="UP000616885"/>
    </source>
</evidence>
<dbReference type="GO" id="GO:0008270">
    <property type="term" value="F:zinc ion binding"/>
    <property type="evidence" value="ECO:0007669"/>
    <property type="project" value="UniProtKB-KW"/>
</dbReference>
<evidence type="ECO:0000256" key="4">
    <source>
        <dbReference type="ARBA" id="ARBA00022833"/>
    </source>
</evidence>
<feature type="region of interest" description="Disordered" evidence="6">
    <location>
        <begin position="468"/>
        <end position="488"/>
    </location>
</feature>
<sequence>MNSTKRKFNNLLQGLSRSSSDRQNADATSSRPPGTPQKTSDVESFLDKRRRLGLPLSNSPVQSNPPTPGKGGSPSSAVGTSPRRTETKREPEKPLAKYCPGDRSELLRRLATFQELTDWTFKPDRVSEIEWAKRGWICKGKETVRCVLCHKELVVKLNRKNVDGKEVPVLVSSDIGEGLIEKYEELIVSAHFDDCLWRKRGSESSLLRLPLSSTTSALEELRVRYDELCSRESFLPYEFNIRLPEGLDLGEVLASLPPDFFRNGQQASIKTPNRPALALALLGWQGLSNSRIGPVPNSASCQTCLRRLGLWMFKSKEVNEDGEVLVPAPMDHLDPVREHRFFCPWKNQDTQKRSNAKASEGEALPGWKILLQTIKNESNLRDLYAGRSKSRPKSMQAPTNPSTPVRRSQAKPVTPVAGDASAVNDSPHFASQLDAEEYDEKAQDEEDKARWARLKKVKTLFDIKGARKRMSISRPGTSHSTATTGDGK</sequence>
<evidence type="ECO:0000256" key="2">
    <source>
        <dbReference type="ARBA" id="ARBA00022723"/>
    </source>
</evidence>
<dbReference type="GO" id="GO:0005634">
    <property type="term" value="C:nucleus"/>
    <property type="evidence" value="ECO:0007669"/>
    <property type="project" value="UniProtKB-SubCell"/>
</dbReference>
<feature type="domain" description="NuBaID C-terminal" evidence="8">
    <location>
        <begin position="276"/>
        <end position="381"/>
    </location>
</feature>
<dbReference type="PANTHER" id="PTHR15835">
    <property type="entry name" value="NUCLEAR-INTERACTING PARTNER OF ALK"/>
    <property type="match status" value="1"/>
</dbReference>
<comment type="subcellular location">
    <subcellularLocation>
        <location evidence="1">Nucleus</location>
    </subcellularLocation>
</comment>
<protein>
    <recommendedName>
        <fullName evidence="11">C3HC-type domain-containing protein</fullName>
    </recommendedName>
</protein>
<evidence type="ECO:0000256" key="5">
    <source>
        <dbReference type="ARBA" id="ARBA00023242"/>
    </source>
</evidence>
<feature type="compositionally biased region" description="Polar residues" evidence="6">
    <location>
        <begin position="25"/>
        <end position="39"/>
    </location>
</feature>
<evidence type="ECO:0000256" key="6">
    <source>
        <dbReference type="SAM" id="MobiDB-lite"/>
    </source>
</evidence>
<dbReference type="Pfam" id="PF07967">
    <property type="entry name" value="zf-C3HC"/>
    <property type="match status" value="1"/>
</dbReference>
<dbReference type="EMBL" id="JADCTT010000001">
    <property type="protein sequence ID" value="KAF9759024.1"/>
    <property type="molecule type" value="Genomic_DNA"/>
</dbReference>
<dbReference type="Proteomes" id="UP000616885">
    <property type="component" value="Unassembled WGS sequence"/>
</dbReference>
<keyword evidence="4" id="KW-0862">Zinc</keyword>
<evidence type="ECO:0000313" key="9">
    <source>
        <dbReference type="EMBL" id="KAF9759024.1"/>
    </source>
</evidence>
<comment type="caution">
    <text evidence="9">The sequence shown here is derived from an EMBL/GenBank/DDBJ whole genome shotgun (WGS) entry which is preliminary data.</text>
</comment>
<accession>A0A8H7NMQ5</accession>
<evidence type="ECO:0008006" key="11">
    <source>
        <dbReference type="Google" id="ProtNLM"/>
    </source>
</evidence>
<evidence type="ECO:0000259" key="7">
    <source>
        <dbReference type="Pfam" id="PF07967"/>
    </source>
</evidence>
<keyword evidence="2" id="KW-0479">Metal-binding</keyword>
<feature type="compositionally biased region" description="Polar residues" evidence="6">
    <location>
        <begin position="474"/>
        <end position="488"/>
    </location>
</feature>
<feature type="region of interest" description="Disordered" evidence="6">
    <location>
        <begin position="386"/>
        <end position="447"/>
    </location>
</feature>
<feature type="domain" description="C3HC-type" evidence="7">
    <location>
        <begin position="100"/>
        <end position="238"/>
    </location>
</feature>
<evidence type="ECO:0000256" key="1">
    <source>
        <dbReference type="ARBA" id="ARBA00004123"/>
    </source>
</evidence>
<evidence type="ECO:0000259" key="8">
    <source>
        <dbReference type="Pfam" id="PF08600"/>
    </source>
</evidence>
<evidence type="ECO:0000256" key="3">
    <source>
        <dbReference type="ARBA" id="ARBA00022771"/>
    </source>
</evidence>
<dbReference type="AlphaFoldDB" id="A0A8H7NMQ5"/>
<dbReference type="InterPro" id="IPR013909">
    <property type="entry name" value="NuBaID_C"/>
</dbReference>
<dbReference type="Pfam" id="PF08600">
    <property type="entry name" value="NuBaID_C"/>
    <property type="match status" value="1"/>
</dbReference>
<feature type="compositionally biased region" description="Acidic residues" evidence="6">
    <location>
        <begin position="434"/>
        <end position="446"/>
    </location>
</feature>
<name>A0A8H7NMQ5_BIOOC</name>
<keyword evidence="5" id="KW-0539">Nucleus</keyword>
<reference evidence="9" key="1">
    <citation type="submission" date="2020-10" db="EMBL/GenBank/DDBJ databases">
        <title>High-Quality Genome Resource of Clonostachys rosea strain S41 by Oxford Nanopore Long-Read Sequencing.</title>
        <authorList>
            <person name="Wang H."/>
        </authorList>
    </citation>
    <scope>NUCLEOTIDE SEQUENCE</scope>
    <source>
        <strain evidence="9">S41</strain>
    </source>
</reference>
<dbReference type="PANTHER" id="PTHR15835:SF6">
    <property type="entry name" value="ZINC FINGER C3HC-TYPE PROTEIN 1"/>
    <property type="match status" value="1"/>
</dbReference>
<dbReference type="InterPro" id="IPR012935">
    <property type="entry name" value="NuBaID_N"/>
</dbReference>
<feature type="compositionally biased region" description="Basic and acidic residues" evidence="6">
    <location>
        <begin position="83"/>
        <end position="98"/>
    </location>
</feature>